<dbReference type="STRING" id="1407499.HHUB_1824"/>
<evidence type="ECO:0000313" key="1">
    <source>
        <dbReference type="EMBL" id="CQH52259.1"/>
    </source>
</evidence>
<dbReference type="Proteomes" id="UP000066737">
    <property type="component" value="Chromosome I"/>
</dbReference>
<dbReference type="EMBL" id="LN831302">
    <property type="protein sequence ID" value="CQH52259.1"/>
    <property type="molecule type" value="Genomic_DNA"/>
</dbReference>
<protein>
    <recommendedName>
        <fullName evidence="3">Pilin/flagellin</fullName>
    </recommendedName>
</protein>
<sequence>MSRAQTTMDFAAGVSIFLVTVAFAFAFVPGIITPFADPDVGDPVSANRVADDLATDRLASPNHPYDLDAERTAAFFEDGDAVGELAMRDYKSVNVTLTNTTGDVATIDDVRAAAGQSLPGDADATVAWRSVTVGGDRYELVVRVW</sequence>
<evidence type="ECO:0008006" key="3">
    <source>
        <dbReference type="Google" id="ProtNLM"/>
    </source>
</evidence>
<evidence type="ECO:0000313" key="2">
    <source>
        <dbReference type="Proteomes" id="UP000066737"/>
    </source>
</evidence>
<dbReference type="KEGG" id="hhb:Hhub_1824"/>
<keyword evidence="2" id="KW-1185">Reference proteome</keyword>
<reference evidence="2" key="1">
    <citation type="journal article" date="2016" name="Environ. Microbiol.">
        <title>The complete genome of a viable archaeum isolated from 123-million-year-old rock salt.</title>
        <authorList>
            <person name="Jaakkola S.T."/>
            <person name="Pfeiffer F."/>
            <person name="Ravantti J.J."/>
            <person name="Guo Q."/>
            <person name="Liu Y."/>
            <person name="Chen X."/>
            <person name="Ma H."/>
            <person name="Yang C."/>
            <person name="Oksanen H.M."/>
            <person name="Bamford D.H."/>
        </authorList>
    </citation>
    <scope>NUCLEOTIDE SEQUENCE</scope>
    <source>
        <strain evidence="2">JI20-1</strain>
    </source>
</reference>
<accession>A0A0U5H505</accession>
<gene>
    <name evidence="1" type="ORF">HHUB_1824</name>
</gene>
<dbReference type="Pfam" id="PF23958">
    <property type="entry name" value="DUF7287"/>
    <property type="match status" value="1"/>
</dbReference>
<name>A0A0U5H505_9EURY</name>
<dbReference type="AlphaFoldDB" id="A0A0U5H505"/>
<organism evidence="1 2">
    <name type="scientific">Halobacterium hubeiense</name>
    <dbReference type="NCBI Taxonomy" id="1407499"/>
    <lineage>
        <taxon>Archaea</taxon>
        <taxon>Methanobacteriati</taxon>
        <taxon>Methanobacteriota</taxon>
        <taxon>Stenosarchaea group</taxon>
        <taxon>Halobacteria</taxon>
        <taxon>Halobacteriales</taxon>
        <taxon>Halobacteriaceae</taxon>
        <taxon>Halobacterium</taxon>
    </lineage>
</organism>
<proteinExistence type="predicted"/>
<dbReference type="InterPro" id="IPR056613">
    <property type="entry name" value="DUF7287"/>
</dbReference>